<keyword evidence="1" id="KW-0812">Transmembrane</keyword>
<keyword evidence="1" id="KW-0472">Membrane</keyword>
<sequence>MFHLHSVIITSFVKNRYIFVMVLTNLRKFKKFKFYIG</sequence>
<name>A0A7U6JET7_CALEA</name>
<evidence type="ECO:0000313" key="3">
    <source>
        <dbReference type="Proteomes" id="UP000004793"/>
    </source>
</evidence>
<dbReference type="AlphaFoldDB" id="A0A7U6JET7"/>
<accession>A0A7U6JET7</accession>
<keyword evidence="3" id="KW-1185">Reference proteome</keyword>
<reference evidence="2 3" key="1">
    <citation type="submission" date="2011-01" db="EMBL/GenBank/DDBJ databases">
        <title>Whole genome sequence of Caldisericum exile AZM16c01.</title>
        <authorList>
            <person name="Narita-Yamada S."/>
            <person name="Kawakoshi A."/>
            <person name="Nakamura S."/>
            <person name="Sasagawa M."/>
            <person name="Fukada J."/>
            <person name="Sekine M."/>
            <person name="Kato Y."/>
            <person name="Fukai R."/>
            <person name="Sasaki K."/>
            <person name="Hanamaki A."/>
            <person name="Narita H."/>
            <person name="Konno Y."/>
            <person name="Mori K."/>
            <person name="Yamazaki S."/>
            <person name="Suzuki K."/>
            <person name="Fujita N."/>
        </authorList>
    </citation>
    <scope>NUCLEOTIDE SEQUENCE [LARGE SCALE GENOMIC DNA]</scope>
    <source>
        <strain evidence="3">DSM 21853 / NBRC 104410 / AZM16c01</strain>
    </source>
</reference>
<proteinExistence type="predicted"/>
<protein>
    <submittedName>
        <fullName evidence="2">Uncharacterized protein</fullName>
    </submittedName>
</protein>
<dbReference type="EMBL" id="AP012051">
    <property type="protein sequence ID" value="BAL80808.1"/>
    <property type="molecule type" value="Genomic_DNA"/>
</dbReference>
<dbReference type="KEGG" id="cex:CSE_06820"/>
<feature type="transmembrane region" description="Helical" evidence="1">
    <location>
        <begin position="6"/>
        <end position="26"/>
    </location>
</feature>
<organism evidence="2 3">
    <name type="scientific">Caldisericum exile (strain DSM 21853 / NBRC 104410 / AZM16c01)</name>
    <dbReference type="NCBI Taxonomy" id="511051"/>
    <lineage>
        <taxon>Bacteria</taxon>
        <taxon>Pseudomonadati</taxon>
        <taxon>Caldisericota/Cryosericota group</taxon>
        <taxon>Caldisericota</taxon>
        <taxon>Caldisericia</taxon>
        <taxon>Caldisericales</taxon>
        <taxon>Caldisericaceae</taxon>
        <taxon>Caldisericum</taxon>
    </lineage>
</organism>
<evidence type="ECO:0000256" key="1">
    <source>
        <dbReference type="SAM" id="Phobius"/>
    </source>
</evidence>
<evidence type="ECO:0000313" key="2">
    <source>
        <dbReference type="EMBL" id="BAL80808.1"/>
    </source>
</evidence>
<gene>
    <name evidence="2" type="ordered locus">CSE_06820</name>
</gene>
<keyword evidence="1" id="KW-1133">Transmembrane helix</keyword>
<dbReference type="Proteomes" id="UP000004793">
    <property type="component" value="Chromosome"/>
</dbReference>